<dbReference type="EMBL" id="JAGGMB010000016">
    <property type="protein sequence ID" value="MBP2079457.1"/>
    <property type="molecule type" value="Genomic_DNA"/>
</dbReference>
<dbReference type="Pfam" id="PF04471">
    <property type="entry name" value="Mrr_cat"/>
    <property type="match status" value="1"/>
</dbReference>
<accession>A0A9X0YV88</accession>
<dbReference type="InterPro" id="IPR011856">
    <property type="entry name" value="tRNA_endonuc-like_dom_sf"/>
</dbReference>
<dbReference type="SUPFAM" id="SSF52540">
    <property type="entry name" value="P-loop containing nucleoside triphosphate hydrolases"/>
    <property type="match status" value="1"/>
</dbReference>
<evidence type="ECO:0000259" key="1">
    <source>
        <dbReference type="SMART" id="SM00382"/>
    </source>
</evidence>
<dbReference type="GO" id="GO:0003677">
    <property type="term" value="F:DNA binding"/>
    <property type="evidence" value="ECO:0007669"/>
    <property type="project" value="InterPro"/>
</dbReference>
<dbReference type="Pfam" id="PF20720">
    <property type="entry name" value="nSTAND3"/>
    <property type="match status" value="1"/>
</dbReference>
<dbReference type="InterPro" id="IPR049050">
    <property type="entry name" value="nSTAND3"/>
</dbReference>
<dbReference type="AlphaFoldDB" id="A0A9X0YV88"/>
<dbReference type="InterPro" id="IPR027417">
    <property type="entry name" value="P-loop_NTPase"/>
</dbReference>
<reference evidence="2" key="1">
    <citation type="submission" date="2021-03" db="EMBL/GenBank/DDBJ databases">
        <title>Genomic Encyclopedia of Type Strains, Phase IV (KMG-IV): sequencing the most valuable type-strain genomes for metagenomic binning, comparative biology and taxonomic classification.</title>
        <authorList>
            <person name="Goeker M."/>
        </authorList>
    </citation>
    <scope>NUCLEOTIDE SEQUENCE</scope>
    <source>
        <strain evidence="2">DSM 107338</strain>
    </source>
</reference>
<protein>
    <submittedName>
        <fullName evidence="2">DNA polymerase III delta prime subunit</fullName>
    </submittedName>
</protein>
<dbReference type="Proteomes" id="UP001138793">
    <property type="component" value="Unassembled WGS sequence"/>
</dbReference>
<dbReference type="GO" id="GO:0004519">
    <property type="term" value="F:endonuclease activity"/>
    <property type="evidence" value="ECO:0007669"/>
    <property type="project" value="InterPro"/>
</dbReference>
<organism evidence="2 3">
    <name type="scientific">Oceanobacillus polygoni</name>
    <dbReference type="NCBI Taxonomy" id="1235259"/>
    <lineage>
        <taxon>Bacteria</taxon>
        <taxon>Bacillati</taxon>
        <taxon>Bacillota</taxon>
        <taxon>Bacilli</taxon>
        <taxon>Bacillales</taxon>
        <taxon>Bacillaceae</taxon>
        <taxon>Oceanobacillus</taxon>
    </lineage>
</organism>
<name>A0A9X0YV88_9BACI</name>
<dbReference type="GO" id="GO:0009307">
    <property type="term" value="P:DNA restriction-modification system"/>
    <property type="evidence" value="ECO:0007669"/>
    <property type="project" value="InterPro"/>
</dbReference>
<feature type="domain" description="AAA+ ATPase" evidence="1">
    <location>
        <begin position="194"/>
        <end position="316"/>
    </location>
</feature>
<evidence type="ECO:0000313" key="3">
    <source>
        <dbReference type="Proteomes" id="UP001138793"/>
    </source>
</evidence>
<comment type="caution">
    <text evidence="2">The sequence shown here is derived from an EMBL/GenBank/DDBJ whole genome shotgun (WGS) entry which is preliminary data.</text>
</comment>
<dbReference type="RefSeq" id="WP_187773637.1">
    <property type="nucleotide sequence ID" value="NZ_JAGGMB010000016.1"/>
</dbReference>
<proteinExistence type="predicted"/>
<sequence length="1136" mass="135220">MSNYDFHALLEPMEFEKFVCDIVQVRESITVETFKEGKDSGIDGLFIDKDRTTIVQAKRYQPNYKSLYRSLKREYKKIQKLNPDRYILGVSLDLSWKEKMEIIQLFDGYIKTTTDILSKIDMNRLLAEDSYKQIELRYHKLWLSSMNVLSKMLNNSINKSIYKESELELQKALDISKIFVSTRKYQEALEKSLKNNVIILSGEPGVGKTTMAYLLALSYLQSNNLNGFIWVNSIKDIYEMLDKSEKQVFILDDFWGSIFHNEHTGRNSEYQLNKLIKHIKESDGNIRLILTTREYVLQQGLQNHPILREKIERLALVCTINEYSNEEKANILYSHLYGSKLEYEYVDFIYEKSEDIVLSENYNPRVLNLFLEKELDGNIHPENYYFELLDYLDNPASFWEEIFNELSIEARVVSLLLLISSAPMSYKDMEKCYELFVYNSKDKIKIKKLEDCLTELEKTMVKSYLDDNYDEVMLRFTTPAAQDFLYNYFKKYADHYVGKVLYSCCFYNQILFLLEHISGDCSQIVEDLIVQDCIQYYDKYAMGFIDYDWNWEHYERFSEYGELDRIYRIIRISNTKSHLLLFQFIEEKIKMYCVTMGGDGLIENKYVDLHDFPGIIVHCTEKGMHFNGREIIAKYYEESFSVYHYLALREFSKAFPSDYEVFNRSYSKEIKQEIKGTILSEVAFLDDYGMEIELDMIVDDIPDILNKFDLPYTKEFEAEIVAICGRKPTADNRLSSISHSESYYISKRKRDFQEVKWRAREWIYGLTETEIEQEEQMNDIVLASDISDQKKMEIIKIIKMREPVFIYKMFQTNESIHLFLDMLKYKDYELPKTERELSIYMLMYICRENKELISDFVFFCAECFNLFMQQDEPIMRTDSFFSSEAYEIYLKNNKPLQEIVFEYLILNDGRWIRFTQDYLFIFCFVLIITYEEIDDENIEPIFRVLFTENFNKIRRTIKTENCYQIQIAFAEFGPYYLKRYDWEGLLCRMFFEMSPFKFTKFHIQPSIKGYLHRLGNGDDKSKVFKYLDDTKLTYELYPDGEIVGSTCLVCDELSLIDHLNIAKRPDIFMEHIDISRIKDLEGSSYIKKDDNKWILKLYEVEEFEVLNNLGIYDGIVNYLKKIEDASSGFIDWCLLD</sequence>
<dbReference type="Gene3D" id="3.40.50.300">
    <property type="entry name" value="P-loop containing nucleotide triphosphate hydrolases"/>
    <property type="match status" value="1"/>
</dbReference>
<dbReference type="SMART" id="SM00382">
    <property type="entry name" value="AAA"/>
    <property type="match status" value="1"/>
</dbReference>
<dbReference type="Gene3D" id="3.40.1350.10">
    <property type="match status" value="1"/>
</dbReference>
<keyword evidence="3" id="KW-1185">Reference proteome</keyword>
<evidence type="ECO:0000313" key="2">
    <source>
        <dbReference type="EMBL" id="MBP2079457.1"/>
    </source>
</evidence>
<gene>
    <name evidence="2" type="ORF">J2Z64_003755</name>
</gene>
<dbReference type="InterPro" id="IPR003593">
    <property type="entry name" value="AAA+_ATPase"/>
</dbReference>
<dbReference type="InterPro" id="IPR007560">
    <property type="entry name" value="Restrct_endonuc_IV_Mrr"/>
</dbReference>